<evidence type="ECO:0000313" key="1">
    <source>
        <dbReference type="EMBL" id="RJG57714.1"/>
    </source>
</evidence>
<reference evidence="1 2" key="1">
    <citation type="submission" date="2018-08" db="EMBL/GenBank/DDBJ databases">
        <title>Sphingobium sp. EO9.</title>
        <authorList>
            <person name="Park Y."/>
            <person name="Kim K.H."/>
            <person name="Jeon C.O."/>
        </authorList>
    </citation>
    <scope>NUCLEOTIDE SEQUENCE [LARGE SCALE GENOMIC DNA]</scope>
    <source>
        <strain evidence="1 2">EO9</strain>
    </source>
</reference>
<keyword evidence="2" id="KW-1185">Reference proteome</keyword>
<accession>A0A418YXV8</accession>
<comment type="caution">
    <text evidence="1">The sequence shown here is derived from an EMBL/GenBank/DDBJ whole genome shotgun (WGS) entry which is preliminary data.</text>
</comment>
<gene>
    <name evidence="1" type="ORF">D0Z70_00350</name>
</gene>
<sequence length="117" mass="13601">MPCDDADRFFTRNGEMDRRTSWLDADVGIQIQNIVIFQQRPVKKERFQPYILSTESRATVLGNTDVAISMALAIFSLAFDRRSKSDIIAALPKRKNENTRRHEYTYAILIIYGRQML</sequence>
<dbReference type="EMBL" id="QVRA01000001">
    <property type="protein sequence ID" value="RJG57714.1"/>
    <property type="molecule type" value="Genomic_DNA"/>
</dbReference>
<organism evidence="1 2">
    <name type="scientific">Sphingobium terrigena</name>
    <dbReference type="NCBI Taxonomy" id="2304063"/>
    <lineage>
        <taxon>Bacteria</taxon>
        <taxon>Pseudomonadati</taxon>
        <taxon>Pseudomonadota</taxon>
        <taxon>Alphaproteobacteria</taxon>
        <taxon>Sphingomonadales</taxon>
        <taxon>Sphingomonadaceae</taxon>
        <taxon>Sphingobium</taxon>
    </lineage>
</organism>
<dbReference type="Proteomes" id="UP000283469">
    <property type="component" value="Unassembled WGS sequence"/>
</dbReference>
<name>A0A418YXV8_9SPHN</name>
<dbReference type="AlphaFoldDB" id="A0A418YXV8"/>
<proteinExistence type="predicted"/>
<protein>
    <submittedName>
        <fullName evidence="1">Uncharacterized protein</fullName>
    </submittedName>
</protein>
<evidence type="ECO:0000313" key="2">
    <source>
        <dbReference type="Proteomes" id="UP000283469"/>
    </source>
</evidence>